<dbReference type="InterPro" id="IPR006047">
    <property type="entry name" value="GH13_cat_dom"/>
</dbReference>
<dbReference type="SUPFAM" id="SSF51445">
    <property type="entry name" value="(Trans)glycosidases"/>
    <property type="match status" value="1"/>
</dbReference>
<dbReference type="PANTHER" id="PTHR10357">
    <property type="entry name" value="ALPHA-AMYLASE FAMILY MEMBER"/>
    <property type="match status" value="1"/>
</dbReference>
<evidence type="ECO:0000256" key="2">
    <source>
        <dbReference type="ARBA" id="ARBA00022723"/>
    </source>
</evidence>
<dbReference type="SUPFAM" id="SSF51011">
    <property type="entry name" value="Glycosyl hydrolase domain"/>
    <property type="match status" value="1"/>
</dbReference>
<dbReference type="GO" id="GO:0005975">
    <property type="term" value="P:carbohydrate metabolic process"/>
    <property type="evidence" value="ECO:0007669"/>
    <property type="project" value="InterPro"/>
</dbReference>
<evidence type="ECO:0000256" key="3">
    <source>
        <dbReference type="ARBA" id="ARBA00022729"/>
    </source>
</evidence>
<protein>
    <submittedName>
        <fullName evidence="7">Beta/alpha-amylase</fullName>
    </submittedName>
</protein>
<proteinExistence type="predicted"/>
<dbReference type="InterPro" id="IPR017853">
    <property type="entry name" value="GH"/>
</dbReference>
<evidence type="ECO:0000256" key="1">
    <source>
        <dbReference type="ARBA" id="ARBA00001913"/>
    </source>
</evidence>
<gene>
    <name evidence="7" type="ORF">BN1050_01163</name>
</gene>
<feature type="transmembrane region" description="Helical" evidence="4">
    <location>
        <begin position="447"/>
        <end position="466"/>
    </location>
</feature>
<feature type="chain" id="PRO_5001741797" evidence="5">
    <location>
        <begin position="27"/>
        <end position="476"/>
    </location>
</feature>
<dbReference type="Pfam" id="PF22026">
    <property type="entry name" value="Alpha-amylase_C_2"/>
    <property type="match status" value="1"/>
</dbReference>
<dbReference type="Pfam" id="PF00128">
    <property type="entry name" value="Alpha-amylase"/>
    <property type="match status" value="1"/>
</dbReference>
<keyword evidence="4" id="KW-0472">Membrane</keyword>
<keyword evidence="4" id="KW-0812">Transmembrane</keyword>
<reference evidence="7" key="1">
    <citation type="submission" date="2014-07" db="EMBL/GenBank/DDBJ databases">
        <authorList>
            <person name="Urmite Genomes Urmite Genomes"/>
        </authorList>
    </citation>
    <scope>NUCLEOTIDE SEQUENCE</scope>
    <source>
        <strain evidence="7">13S34_air</strain>
    </source>
</reference>
<sequence length="476" mass="53642">MNIKKWLGTAVAGVLLATAIQLPASAAQEKRTMQDESIYDVLVDRYFNKTSKNDYETDSNDPASFAGGDFGGLQEKFNYIYDMGYTIISLGTVFSTDKYDGSLPTSHTTLERRFGTQEELDELIKTYKKYDIRMMVDFPLGQASVNHEWATNKDWVASTEGDMIKWDLTNKKLQQALIEAATDFVKQNDVAGIRATYLADAPTAFLNDFIKAIKAQGDYYVIAKGESDADFDTDYSSETNKIFREAFKNVNGDTSAIPALVEGDKPMQLMVDELDTSRFTHDIAGEGMFAPTRMRMILGTLFTLPGTPVVQYGTEIAINGEKAPDTHHVMNFSVDKELQGNLRNVMQLRNDSPTLRNGDFEVIENDNGLLVYTRTSEDEQWVIFVNNTDKTKRVILTEEQLGKDKELRGMFDRDIVREQNGEYALVLNREIVEIYQVIENQGLNKSYMVALGAVYVLFAAFVIIVVKRARKGRAKK</sequence>
<dbReference type="Gene3D" id="2.60.40.1180">
    <property type="entry name" value="Golgi alpha-mannosidase II"/>
    <property type="match status" value="1"/>
</dbReference>
<keyword evidence="4" id="KW-1133">Transmembrane helix</keyword>
<dbReference type="EMBL" id="LN483074">
    <property type="protein sequence ID" value="CEA02186.1"/>
    <property type="molecule type" value="Genomic_DNA"/>
</dbReference>
<dbReference type="InterPro" id="IPR054174">
    <property type="entry name" value="Alpha-amylase-like_C"/>
</dbReference>
<dbReference type="AlphaFoldDB" id="A0A078MBY3"/>
<comment type="cofactor">
    <cofactor evidence="1">
        <name>Ca(2+)</name>
        <dbReference type="ChEBI" id="CHEBI:29108"/>
    </cofactor>
</comment>
<feature type="signal peptide" evidence="5">
    <location>
        <begin position="1"/>
        <end position="26"/>
    </location>
</feature>
<evidence type="ECO:0000259" key="6">
    <source>
        <dbReference type="SMART" id="SM00642"/>
    </source>
</evidence>
<dbReference type="HOGENOM" id="CLU_006462_7_3_9"/>
<dbReference type="Gene3D" id="3.20.20.80">
    <property type="entry name" value="Glycosidases"/>
    <property type="match status" value="1"/>
</dbReference>
<dbReference type="PATRIC" id="fig|1461583.4.peg.1123"/>
<evidence type="ECO:0000256" key="4">
    <source>
        <dbReference type="SAM" id="Phobius"/>
    </source>
</evidence>
<keyword evidence="2" id="KW-0479">Metal-binding</keyword>
<evidence type="ECO:0000256" key="5">
    <source>
        <dbReference type="SAM" id="SignalP"/>
    </source>
</evidence>
<dbReference type="GO" id="GO:0046872">
    <property type="term" value="F:metal ion binding"/>
    <property type="evidence" value="ECO:0007669"/>
    <property type="project" value="UniProtKB-KW"/>
</dbReference>
<keyword evidence="3 5" id="KW-0732">Signal</keyword>
<evidence type="ECO:0000313" key="7">
    <source>
        <dbReference type="EMBL" id="CEA02186.1"/>
    </source>
</evidence>
<feature type="domain" description="Glycosyl hydrolase family 13 catalytic" evidence="6">
    <location>
        <begin position="40"/>
        <end position="349"/>
    </location>
</feature>
<accession>A0A078MBY3</accession>
<organism evidence="7">
    <name type="scientific">Metalysinibacillus saudimassiliensis</name>
    <dbReference type="NCBI Taxonomy" id="1461583"/>
    <lineage>
        <taxon>Bacteria</taxon>
        <taxon>Bacillati</taxon>
        <taxon>Bacillota</taxon>
        <taxon>Bacilli</taxon>
        <taxon>Bacillales</taxon>
        <taxon>Caryophanaceae</taxon>
        <taxon>Metalysinibacillus</taxon>
    </lineage>
</organism>
<dbReference type="PANTHER" id="PTHR10357:SF215">
    <property type="entry name" value="ALPHA-AMYLASE 1"/>
    <property type="match status" value="1"/>
</dbReference>
<dbReference type="SMART" id="SM00642">
    <property type="entry name" value="Aamy"/>
    <property type="match status" value="1"/>
</dbReference>
<name>A0A078MBY3_9BACL</name>
<dbReference type="InterPro" id="IPR013780">
    <property type="entry name" value="Glyco_hydro_b"/>
</dbReference>